<evidence type="ECO:0000313" key="3">
    <source>
        <dbReference type="Proteomes" id="UP000754495"/>
    </source>
</evidence>
<reference evidence="2 3" key="1">
    <citation type="submission" date="2020-03" db="EMBL/GenBank/DDBJ databases">
        <title>Sequencing the genomes of 1000 actinobacteria strains.</title>
        <authorList>
            <person name="Klenk H.-P."/>
        </authorList>
    </citation>
    <scope>NUCLEOTIDE SEQUENCE [LARGE SCALE GENOMIC DNA]</scope>
    <source>
        <strain evidence="2 3">DSM 45668</strain>
    </source>
</reference>
<evidence type="ECO:0008006" key="4">
    <source>
        <dbReference type="Google" id="ProtNLM"/>
    </source>
</evidence>
<accession>A0ABX0SQQ7</accession>
<protein>
    <recommendedName>
        <fullName evidence="4">Secreted protein</fullName>
    </recommendedName>
</protein>
<evidence type="ECO:0000313" key="2">
    <source>
        <dbReference type="EMBL" id="NIH77785.1"/>
    </source>
</evidence>
<feature type="signal peptide" evidence="1">
    <location>
        <begin position="1"/>
        <end position="23"/>
    </location>
</feature>
<dbReference type="RefSeq" id="WP_167109971.1">
    <property type="nucleotide sequence ID" value="NZ_JAANOU010000001.1"/>
</dbReference>
<dbReference type="Proteomes" id="UP000754495">
    <property type="component" value="Unassembled WGS sequence"/>
</dbReference>
<sequence>MKKFFALAGACAAVVLLPVTATAAEPEPVLVHAAPQNGCKLNIRAGADVGSALLHTLTCTSYTTCVHTPERDQPCGKLVTGGTYTCVGSDGKQVTDNRWAEVLWRSPELSFVAAGCAAFRS</sequence>
<keyword evidence="3" id="KW-1185">Reference proteome</keyword>
<organism evidence="2 3">
    <name type="scientific">Amycolatopsis viridis</name>
    <dbReference type="NCBI Taxonomy" id="185678"/>
    <lineage>
        <taxon>Bacteria</taxon>
        <taxon>Bacillati</taxon>
        <taxon>Actinomycetota</taxon>
        <taxon>Actinomycetes</taxon>
        <taxon>Pseudonocardiales</taxon>
        <taxon>Pseudonocardiaceae</taxon>
        <taxon>Amycolatopsis</taxon>
    </lineage>
</organism>
<dbReference type="EMBL" id="JAANOU010000001">
    <property type="protein sequence ID" value="NIH77785.1"/>
    <property type="molecule type" value="Genomic_DNA"/>
</dbReference>
<gene>
    <name evidence="2" type="ORF">FHX46_000315</name>
</gene>
<feature type="chain" id="PRO_5047229420" description="Secreted protein" evidence="1">
    <location>
        <begin position="24"/>
        <end position="121"/>
    </location>
</feature>
<proteinExistence type="predicted"/>
<keyword evidence="1" id="KW-0732">Signal</keyword>
<name>A0ABX0SQQ7_9PSEU</name>
<comment type="caution">
    <text evidence="2">The sequence shown here is derived from an EMBL/GenBank/DDBJ whole genome shotgun (WGS) entry which is preliminary data.</text>
</comment>
<evidence type="ECO:0000256" key="1">
    <source>
        <dbReference type="SAM" id="SignalP"/>
    </source>
</evidence>